<evidence type="ECO:0000256" key="6">
    <source>
        <dbReference type="ARBA" id="ARBA00023136"/>
    </source>
</evidence>
<feature type="transmembrane region" description="Helical" evidence="13">
    <location>
        <begin position="255"/>
        <end position="276"/>
    </location>
</feature>
<keyword evidence="10 12" id="KW-0807">Transducer</keyword>
<evidence type="ECO:0000256" key="1">
    <source>
        <dbReference type="ARBA" id="ARBA00004651"/>
    </source>
</evidence>
<dbReference type="Proteomes" id="UP000694871">
    <property type="component" value="Unplaced"/>
</dbReference>
<keyword evidence="2" id="KW-1003">Cell membrane</keyword>
<evidence type="ECO:0000256" key="9">
    <source>
        <dbReference type="ARBA" id="ARBA00023180"/>
    </source>
</evidence>
<keyword evidence="6 13" id="KW-0472">Membrane</keyword>
<organism evidence="15 16">
    <name type="scientific">Gekko japonicus</name>
    <name type="common">Schlegel's Japanese gecko</name>
    <dbReference type="NCBI Taxonomy" id="146911"/>
    <lineage>
        <taxon>Eukaryota</taxon>
        <taxon>Metazoa</taxon>
        <taxon>Chordata</taxon>
        <taxon>Craniata</taxon>
        <taxon>Vertebrata</taxon>
        <taxon>Euteleostomi</taxon>
        <taxon>Lepidosauria</taxon>
        <taxon>Squamata</taxon>
        <taxon>Bifurcata</taxon>
        <taxon>Gekkota</taxon>
        <taxon>Gekkonidae</taxon>
        <taxon>Gekkoninae</taxon>
        <taxon>Gekko</taxon>
    </lineage>
</organism>
<dbReference type="InterPro" id="IPR000826">
    <property type="entry name" value="Formyl_rcpt-rel"/>
</dbReference>
<evidence type="ECO:0000256" key="13">
    <source>
        <dbReference type="SAM" id="Phobius"/>
    </source>
</evidence>
<keyword evidence="5 12" id="KW-0297">G-protein coupled receptor</keyword>
<feature type="transmembrane region" description="Helical" evidence="13">
    <location>
        <begin position="53"/>
        <end position="78"/>
    </location>
</feature>
<evidence type="ECO:0000256" key="12">
    <source>
        <dbReference type="RuleBase" id="RU000688"/>
    </source>
</evidence>
<feature type="transmembrane region" description="Helical" evidence="13">
    <location>
        <begin position="126"/>
        <end position="142"/>
    </location>
</feature>
<evidence type="ECO:0000313" key="15">
    <source>
        <dbReference type="Proteomes" id="UP000694871"/>
    </source>
</evidence>
<dbReference type="Pfam" id="PF00001">
    <property type="entry name" value="7tm_1"/>
    <property type="match status" value="1"/>
</dbReference>
<feature type="transmembrane region" description="Helical" evidence="13">
    <location>
        <begin position="296"/>
        <end position="316"/>
    </location>
</feature>
<dbReference type="PROSITE" id="PS50262">
    <property type="entry name" value="G_PROTEIN_RECEP_F1_2"/>
    <property type="match status" value="1"/>
</dbReference>
<comment type="similarity">
    <text evidence="11">Belongs to the chemokine-like receptor (CMKLR) family.</text>
</comment>
<evidence type="ECO:0000256" key="4">
    <source>
        <dbReference type="ARBA" id="ARBA00022989"/>
    </source>
</evidence>
<dbReference type="PRINTS" id="PR00526">
    <property type="entry name" value="FMETLEUPHER"/>
</dbReference>
<keyword evidence="3 12" id="KW-0812">Transmembrane</keyword>
<dbReference type="InterPro" id="IPR017452">
    <property type="entry name" value="GPCR_Rhodpsn_7TM"/>
</dbReference>
<evidence type="ECO:0000313" key="16">
    <source>
        <dbReference type="RefSeq" id="XP_015268448.1"/>
    </source>
</evidence>
<sequence length="352" mass="39523">MAVSPTANSLKNTMGSTPLDVAYAGSRIPIFPNYSDDEYWHEMLTRKITFTLLAIYSIIFALGLVGNGLVIFILGFYMKKTVNTIWFLNLTIANFIFTCFLPLRIAHHALKLHWPFGKAVCKLNDSIAYLNLYASAYFLAVISVERCASVRSSAWAQSHRRNWLAWLVAGGIWFLALASSSPRIQFRHAEPSPIDEEVIICFLSYGRKAKINHHLILISQYVFAFIVPISVTIVCHVKIDQGQRDGAWSAKSFKVIKEVTVIFYLCWLPYHILSFFETLYLQTSAVLTAGLPLTTGLAFASSCVNPIVYVVVGYDFSARPRPSFLSAFENVFGEERSDDVAKPETETSSQDL</sequence>
<dbReference type="PANTHER" id="PTHR24225">
    <property type="entry name" value="CHEMOTACTIC RECEPTOR"/>
    <property type="match status" value="1"/>
</dbReference>
<evidence type="ECO:0000256" key="7">
    <source>
        <dbReference type="ARBA" id="ARBA00023157"/>
    </source>
</evidence>
<proteinExistence type="inferred from homology"/>
<keyword evidence="7" id="KW-1015">Disulfide bond</keyword>
<dbReference type="Gene3D" id="1.20.1070.10">
    <property type="entry name" value="Rhodopsin 7-helix transmembrane proteins"/>
    <property type="match status" value="1"/>
</dbReference>
<keyword evidence="15" id="KW-1185">Reference proteome</keyword>
<feature type="transmembrane region" description="Helical" evidence="13">
    <location>
        <begin position="215"/>
        <end position="235"/>
    </location>
</feature>
<evidence type="ECO:0000256" key="5">
    <source>
        <dbReference type="ARBA" id="ARBA00023040"/>
    </source>
</evidence>
<dbReference type="SUPFAM" id="SSF81321">
    <property type="entry name" value="Family A G protein-coupled receptor-like"/>
    <property type="match status" value="1"/>
</dbReference>
<dbReference type="PANTHER" id="PTHR24225:SF0">
    <property type="entry name" value="N-FORMYL PEPTIDE RECEPTOR 2"/>
    <property type="match status" value="1"/>
</dbReference>
<comment type="similarity">
    <text evidence="12">Belongs to the G-protein coupled receptor 1 family.</text>
</comment>
<dbReference type="PROSITE" id="PS00237">
    <property type="entry name" value="G_PROTEIN_RECEP_F1_1"/>
    <property type="match status" value="1"/>
</dbReference>
<feature type="domain" description="G-protein coupled receptors family 1 profile" evidence="14">
    <location>
        <begin position="66"/>
        <end position="309"/>
    </location>
</feature>
<gene>
    <name evidence="16" type="primary">LOC107111915</name>
</gene>
<keyword evidence="8 12" id="KW-0675">Receptor</keyword>
<keyword evidence="9" id="KW-0325">Glycoprotein</keyword>
<feature type="transmembrane region" description="Helical" evidence="13">
    <location>
        <begin position="85"/>
        <end position="106"/>
    </location>
</feature>
<dbReference type="InterPro" id="IPR000276">
    <property type="entry name" value="GPCR_Rhodpsn"/>
</dbReference>
<dbReference type="PRINTS" id="PR00237">
    <property type="entry name" value="GPCRRHODOPSN"/>
</dbReference>
<keyword evidence="4 13" id="KW-1133">Transmembrane helix</keyword>
<dbReference type="GeneID" id="107111915"/>
<evidence type="ECO:0000256" key="2">
    <source>
        <dbReference type="ARBA" id="ARBA00022475"/>
    </source>
</evidence>
<evidence type="ECO:0000256" key="10">
    <source>
        <dbReference type="ARBA" id="ARBA00023224"/>
    </source>
</evidence>
<feature type="transmembrane region" description="Helical" evidence="13">
    <location>
        <begin position="163"/>
        <end position="181"/>
    </location>
</feature>
<evidence type="ECO:0000256" key="8">
    <source>
        <dbReference type="ARBA" id="ARBA00023170"/>
    </source>
</evidence>
<evidence type="ECO:0000256" key="3">
    <source>
        <dbReference type="ARBA" id="ARBA00022692"/>
    </source>
</evidence>
<dbReference type="RefSeq" id="XP_015268448.1">
    <property type="nucleotide sequence ID" value="XM_015412962.1"/>
</dbReference>
<evidence type="ECO:0000256" key="11">
    <source>
        <dbReference type="ARBA" id="ARBA00025736"/>
    </source>
</evidence>
<protein>
    <submittedName>
        <fullName evidence="16">Chemokine-like receptor 1</fullName>
    </submittedName>
</protein>
<evidence type="ECO:0000259" key="14">
    <source>
        <dbReference type="PROSITE" id="PS50262"/>
    </source>
</evidence>
<reference evidence="16" key="1">
    <citation type="submission" date="2025-08" db="UniProtKB">
        <authorList>
            <consortium name="RefSeq"/>
        </authorList>
    </citation>
    <scope>IDENTIFICATION</scope>
</reference>
<accession>A0ABM1K411</accession>
<comment type="subcellular location">
    <subcellularLocation>
        <location evidence="1">Cell membrane</location>
        <topology evidence="1">Multi-pass membrane protein</topology>
    </subcellularLocation>
</comment>
<name>A0ABM1K411_GEKJA</name>